<dbReference type="Proteomes" id="UP001153555">
    <property type="component" value="Unassembled WGS sequence"/>
</dbReference>
<reference evidence="2" key="1">
    <citation type="submission" date="2019-12" db="EMBL/GenBank/DDBJ databases">
        <authorList>
            <person name="Scholes J."/>
        </authorList>
    </citation>
    <scope>NUCLEOTIDE SEQUENCE</scope>
</reference>
<evidence type="ECO:0000313" key="2">
    <source>
        <dbReference type="EMBL" id="CAA0806592.1"/>
    </source>
</evidence>
<organism evidence="2 3">
    <name type="scientific">Striga hermonthica</name>
    <name type="common">Purple witchweed</name>
    <name type="synonym">Buchnera hermonthica</name>
    <dbReference type="NCBI Taxonomy" id="68872"/>
    <lineage>
        <taxon>Eukaryota</taxon>
        <taxon>Viridiplantae</taxon>
        <taxon>Streptophyta</taxon>
        <taxon>Embryophyta</taxon>
        <taxon>Tracheophyta</taxon>
        <taxon>Spermatophyta</taxon>
        <taxon>Magnoliopsida</taxon>
        <taxon>eudicotyledons</taxon>
        <taxon>Gunneridae</taxon>
        <taxon>Pentapetalae</taxon>
        <taxon>asterids</taxon>
        <taxon>lamiids</taxon>
        <taxon>Lamiales</taxon>
        <taxon>Orobanchaceae</taxon>
        <taxon>Buchnereae</taxon>
        <taxon>Striga</taxon>
    </lineage>
</organism>
<proteinExistence type="predicted"/>
<dbReference type="Pfam" id="PF13966">
    <property type="entry name" value="zf-RVT"/>
    <property type="match status" value="1"/>
</dbReference>
<gene>
    <name evidence="2" type="ORF">SHERM_09481</name>
</gene>
<evidence type="ECO:0000313" key="3">
    <source>
        <dbReference type="Proteomes" id="UP001153555"/>
    </source>
</evidence>
<dbReference type="OrthoDB" id="1938822at2759"/>
<name>A0A9N7MIM2_STRHE</name>
<dbReference type="EMBL" id="CACSLK010000984">
    <property type="protein sequence ID" value="CAA0806592.1"/>
    <property type="molecule type" value="Genomic_DNA"/>
</dbReference>
<dbReference type="AlphaFoldDB" id="A0A9N7MIM2"/>
<sequence>MCNGTHAGNSWTLYVREDADDEARGLQIYAGSNVEADGGDGDGALLLSRAGVQWRDGGKPILKVQIDGHVFWVKNLMTAGGCSWDETIVKVPFEDADAQKIVQIKSLNPRTNDQWKCLFLSKGSFSVRNAYALLMKGKICNKNQAKSSKMAGRNRGARMRCWQLQVMGKIKHFVWRCISNILTVNCNLARRGMEIDKLCHVCGKCEKTQEHTLFLCKRAQTTWKLAPVQMEQSFRGALELERMVVVE</sequence>
<evidence type="ECO:0000259" key="1">
    <source>
        <dbReference type="Pfam" id="PF13966"/>
    </source>
</evidence>
<dbReference type="InterPro" id="IPR026960">
    <property type="entry name" value="RVT-Znf"/>
</dbReference>
<protein>
    <recommendedName>
        <fullName evidence="1">Reverse transcriptase zinc-binding domain-containing protein</fullName>
    </recommendedName>
</protein>
<accession>A0A9N7MIM2</accession>
<feature type="domain" description="Reverse transcriptase zinc-binding" evidence="1">
    <location>
        <begin position="125"/>
        <end position="223"/>
    </location>
</feature>
<keyword evidence="3" id="KW-1185">Reference proteome</keyword>
<comment type="caution">
    <text evidence="2">The sequence shown here is derived from an EMBL/GenBank/DDBJ whole genome shotgun (WGS) entry which is preliminary data.</text>
</comment>